<organism evidence="1 2">
    <name type="scientific">Chondrus crispus</name>
    <name type="common">Carrageen Irish moss</name>
    <name type="synonym">Polymorpha crispa</name>
    <dbReference type="NCBI Taxonomy" id="2769"/>
    <lineage>
        <taxon>Eukaryota</taxon>
        <taxon>Rhodophyta</taxon>
        <taxon>Florideophyceae</taxon>
        <taxon>Rhodymeniophycidae</taxon>
        <taxon>Gigartinales</taxon>
        <taxon>Gigartinaceae</taxon>
        <taxon>Chondrus</taxon>
    </lineage>
</organism>
<name>R7Q1U6_CHOCR</name>
<dbReference type="KEGG" id="ccp:CHC_T00001512001"/>
<dbReference type="Gramene" id="CDF32552">
    <property type="protein sequence ID" value="CDF32552"/>
    <property type="gene ID" value="CHC_T00001512001"/>
</dbReference>
<dbReference type="RefSeq" id="XP_005712217.1">
    <property type="nucleotide sequence ID" value="XM_005712160.1"/>
</dbReference>
<dbReference type="EMBL" id="HG001512">
    <property type="protein sequence ID" value="CDF32552.1"/>
    <property type="molecule type" value="Genomic_DNA"/>
</dbReference>
<dbReference type="GeneID" id="17319922"/>
<accession>R7Q1U6</accession>
<keyword evidence="2" id="KW-1185">Reference proteome</keyword>
<evidence type="ECO:0000313" key="2">
    <source>
        <dbReference type="Proteomes" id="UP000012073"/>
    </source>
</evidence>
<dbReference type="Proteomes" id="UP000012073">
    <property type="component" value="Unassembled WGS sequence"/>
</dbReference>
<proteinExistence type="predicted"/>
<sequence length="56" mass="5750">MYLERRSKPSSGAPIGTKRRTASMAAAVVNGAAGSPKAASARALTFLVNSVRLCSI</sequence>
<evidence type="ECO:0000313" key="1">
    <source>
        <dbReference type="EMBL" id="CDF32552.1"/>
    </source>
</evidence>
<gene>
    <name evidence="1" type="ORF">CHC_T00001512001</name>
</gene>
<protein>
    <submittedName>
        <fullName evidence="1">Uncharacterized protein</fullName>
    </submittedName>
</protein>
<dbReference type="AlphaFoldDB" id="R7Q1U6"/>
<reference evidence="2" key="1">
    <citation type="journal article" date="2013" name="Proc. Natl. Acad. Sci. U.S.A.">
        <title>Genome structure and metabolic features in the red seaweed Chondrus crispus shed light on evolution of the Archaeplastida.</title>
        <authorList>
            <person name="Collen J."/>
            <person name="Porcel B."/>
            <person name="Carre W."/>
            <person name="Ball S.G."/>
            <person name="Chaparro C."/>
            <person name="Tonon T."/>
            <person name="Barbeyron T."/>
            <person name="Michel G."/>
            <person name="Noel B."/>
            <person name="Valentin K."/>
            <person name="Elias M."/>
            <person name="Artiguenave F."/>
            <person name="Arun A."/>
            <person name="Aury J.M."/>
            <person name="Barbosa-Neto J.F."/>
            <person name="Bothwell J.H."/>
            <person name="Bouget F.Y."/>
            <person name="Brillet L."/>
            <person name="Cabello-Hurtado F."/>
            <person name="Capella-Gutierrez S."/>
            <person name="Charrier B."/>
            <person name="Cladiere L."/>
            <person name="Cock J.M."/>
            <person name="Coelho S.M."/>
            <person name="Colleoni C."/>
            <person name="Czjzek M."/>
            <person name="Da Silva C."/>
            <person name="Delage L."/>
            <person name="Denoeud F."/>
            <person name="Deschamps P."/>
            <person name="Dittami S.M."/>
            <person name="Gabaldon T."/>
            <person name="Gachon C.M."/>
            <person name="Groisillier A."/>
            <person name="Herve C."/>
            <person name="Jabbari K."/>
            <person name="Katinka M."/>
            <person name="Kloareg B."/>
            <person name="Kowalczyk N."/>
            <person name="Labadie K."/>
            <person name="Leblanc C."/>
            <person name="Lopez P.J."/>
            <person name="McLachlan D.H."/>
            <person name="Meslet-Cladiere L."/>
            <person name="Moustafa A."/>
            <person name="Nehr Z."/>
            <person name="Nyvall Collen P."/>
            <person name="Panaud O."/>
            <person name="Partensky F."/>
            <person name="Poulain J."/>
            <person name="Rensing S.A."/>
            <person name="Rousvoal S."/>
            <person name="Samson G."/>
            <person name="Symeonidi A."/>
            <person name="Weissenbach J."/>
            <person name="Zambounis A."/>
            <person name="Wincker P."/>
            <person name="Boyen C."/>
        </authorList>
    </citation>
    <scope>NUCLEOTIDE SEQUENCE [LARGE SCALE GENOMIC DNA]</scope>
    <source>
        <strain evidence="2">cv. Stackhouse</strain>
    </source>
</reference>